<comment type="caution">
    <text evidence="2">The sequence shown here is derived from an EMBL/GenBank/DDBJ whole genome shotgun (WGS) entry which is preliminary data.</text>
</comment>
<dbReference type="InterPro" id="IPR000591">
    <property type="entry name" value="DEP_dom"/>
</dbReference>
<dbReference type="Gene3D" id="1.10.10.10">
    <property type="entry name" value="Winged helix-like DNA-binding domain superfamily/Winged helix DNA-binding domain"/>
    <property type="match status" value="1"/>
</dbReference>
<dbReference type="SUPFAM" id="SSF46785">
    <property type="entry name" value="Winged helix' DNA-binding domain"/>
    <property type="match status" value="1"/>
</dbReference>
<dbReference type="GO" id="GO:0005109">
    <property type="term" value="F:frizzled binding"/>
    <property type="evidence" value="ECO:0007669"/>
    <property type="project" value="TreeGrafter"/>
</dbReference>
<name>A0AA41MVW2_SCICA</name>
<dbReference type="PANTHER" id="PTHR10878">
    <property type="entry name" value="SEGMENT POLARITY PROTEIN DISHEVELLED"/>
    <property type="match status" value="1"/>
</dbReference>
<dbReference type="GO" id="GO:0005829">
    <property type="term" value="C:cytosol"/>
    <property type="evidence" value="ECO:0007669"/>
    <property type="project" value="TreeGrafter"/>
</dbReference>
<dbReference type="InterPro" id="IPR036390">
    <property type="entry name" value="WH_DNA-bd_sf"/>
</dbReference>
<dbReference type="CDD" id="cd04438">
    <property type="entry name" value="DEP_dishevelled"/>
    <property type="match status" value="1"/>
</dbReference>
<feature type="domain" description="DEP" evidence="1">
    <location>
        <begin position="46"/>
        <end position="93"/>
    </location>
</feature>
<proteinExistence type="predicted"/>
<dbReference type="PANTHER" id="PTHR10878:SF6">
    <property type="entry name" value="SEGMENT POLARITY PROTEIN DISHEVELLED HOMOLOG DVL-3"/>
    <property type="match status" value="1"/>
</dbReference>
<gene>
    <name evidence="2" type="ORF">SUZIE_151290</name>
</gene>
<evidence type="ECO:0000259" key="1">
    <source>
        <dbReference type="PROSITE" id="PS50186"/>
    </source>
</evidence>
<reference evidence="2" key="1">
    <citation type="submission" date="2020-03" db="EMBL/GenBank/DDBJ databases">
        <title>Studies in the Genomics of Life Span.</title>
        <authorList>
            <person name="Glass D."/>
        </authorList>
    </citation>
    <scope>NUCLEOTIDE SEQUENCE</scope>
    <source>
        <strain evidence="2">SUZIE</strain>
        <tissue evidence="2">Muscle</tissue>
    </source>
</reference>
<dbReference type="GO" id="GO:0060070">
    <property type="term" value="P:canonical Wnt signaling pathway"/>
    <property type="evidence" value="ECO:0007669"/>
    <property type="project" value="TreeGrafter"/>
</dbReference>
<dbReference type="InterPro" id="IPR036388">
    <property type="entry name" value="WH-like_DNA-bd_sf"/>
</dbReference>
<dbReference type="EMBL" id="JAATJV010348300">
    <property type="protein sequence ID" value="MBZ3879109.1"/>
    <property type="molecule type" value="Genomic_DNA"/>
</dbReference>
<accession>A0AA41MVW2</accession>
<dbReference type="InterPro" id="IPR015506">
    <property type="entry name" value="Dsh/Dvl-rel"/>
</dbReference>
<dbReference type="GO" id="GO:0035556">
    <property type="term" value="P:intracellular signal transduction"/>
    <property type="evidence" value="ECO:0007669"/>
    <property type="project" value="InterPro"/>
</dbReference>
<dbReference type="Proteomes" id="UP001166674">
    <property type="component" value="Unassembled WGS sequence"/>
</dbReference>
<evidence type="ECO:0000313" key="3">
    <source>
        <dbReference type="Proteomes" id="UP001166674"/>
    </source>
</evidence>
<sequence>MSLSLSTITSTSSSITSSIPDTQHLDDIHLSIHRDMATIVKAMASPESGLEVGDRMWLKITIPNAFIGSDVVDRQYHNVEGFTNRREACKYASSCGNPASLPHCQQDHLLRAVQLHLR</sequence>
<dbReference type="AlphaFoldDB" id="A0AA41MVW2"/>
<organism evidence="2 3">
    <name type="scientific">Sciurus carolinensis</name>
    <name type="common">Eastern gray squirrel</name>
    <dbReference type="NCBI Taxonomy" id="30640"/>
    <lineage>
        <taxon>Eukaryota</taxon>
        <taxon>Metazoa</taxon>
        <taxon>Chordata</taxon>
        <taxon>Craniata</taxon>
        <taxon>Vertebrata</taxon>
        <taxon>Euteleostomi</taxon>
        <taxon>Mammalia</taxon>
        <taxon>Eutheria</taxon>
        <taxon>Euarchontoglires</taxon>
        <taxon>Glires</taxon>
        <taxon>Rodentia</taxon>
        <taxon>Sciuromorpha</taxon>
        <taxon>Sciuridae</taxon>
        <taxon>Sciurinae</taxon>
        <taxon>Sciurini</taxon>
        <taxon>Sciurus</taxon>
    </lineage>
</organism>
<evidence type="ECO:0000313" key="2">
    <source>
        <dbReference type="EMBL" id="MBZ3879109.1"/>
    </source>
</evidence>
<dbReference type="Pfam" id="PF00610">
    <property type="entry name" value="DEP"/>
    <property type="match status" value="1"/>
</dbReference>
<protein>
    <submittedName>
        <fullName evidence="2">Segment polarity protein dishevelled-like protein DVL-3</fullName>
    </submittedName>
</protein>
<keyword evidence="3" id="KW-1185">Reference proteome</keyword>
<dbReference type="PROSITE" id="PS50186">
    <property type="entry name" value="DEP"/>
    <property type="match status" value="1"/>
</dbReference>